<evidence type="ECO:0000313" key="2">
    <source>
        <dbReference type="Proteomes" id="UP000031668"/>
    </source>
</evidence>
<dbReference type="AlphaFoldDB" id="A0A0C2N496"/>
<name>A0A0C2N496_THEKT</name>
<dbReference type="EMBL" id="JWZT01002720">
    <property type="protein sequence ID" value="KII68697.1"/>
    <property type="molecule type" value="Genomic_DNA"/>
</dbReference>
<reference evidence="1 2" key="1">
    <citation type="journal article" date="2014" name="Genome Biol. Evol.">
        <title>The genome of the myxosporean Thelohanellus kitauei shows adaptations to nutrient acquisition within its fish host.</title>
        <authorList>
            <person name="Yang Y."/>
            <person name="Xiong J."/>
            <person name="Zhou Z."/>
            <person name="Huo F."/>
            <person name="Miao W."/>
            <person name="Ran C."/>
            <person name="Liu Y."/>
            <person name="Zhang J."/>
            <person name="Feng J."/>
            <person name="Wang M."/>
            <person name="Wang M."/>
            <person name="Wang L."/>
            <person name="Yao B."/>
        </authorList>
    </citation>
    <scope>NUCLEOTIDE SEQUENCE [LARGE SCALE GENOMIC DNA]</scope>
    <source>
        <strain evidence="1">Wuqing</strain>
    </source>
</reference>
<accession>A0A0C2N496</accession>
<organism evidence="1 2">
    <name type="scientific">Thelohanellus kitauei</name>
    <name type="common">Myxosporean</name>
    <dbReference type="NCBI Taxonomy" id="669202"/>
    <lineage>
        <taxon>Eukaryota</taxon>
        <taxon>Metazoa</taxon>
        <taxon>Cnidaria</taxon>
        <taxon>Myxozoa</taxon>
        <taxon>Myxosporea</taxon>
        <taxon>Bivalvulida</taxon>
        <taxon>Platysporina</taxon>
        <taxon>Myxobolidae</taxon>
        <taxon>Thelohanellus</taxon>
    </lineage>
</organism>
<comment type="caution">
    <text evidence="1">The sequence shown here is derived from an EMBL/GenBank/DDBJ whole genome shotgun (WGS) entry which is preliminary data.</text>
</comment>
<protein>
    <submittedName>
        <fullName evidence="1">Uncharacterized protein</fullName>
    </submittedName>
</protein>
<sequence>MFYILQSAFLNAKIGTFMLIVENKEPRDKKIDCFEMHYDIGDPAVSEIMMVKESGSQLFPSVILVLKYRRIEGVFVKGIPKLRFLNLESGAPCGQLKAYAGFCIQYREG</sequence>
<gene>
    <name evidence="1" type="ORF">RF11_05066</name>
</gene>
<keyword evidence="2" id="KW-1185">Reference proteome</keyword>
<evidence type="ECO:0000313" key="1">
    <source>
        <dbReference type="EMBL" id="KII68697.1"/>
    </source>
</evidence>
<proteinExistence type="predicted"/>
<dbReference type="Proteomes" id="UP000031668">
    <property type="component" value="Unassembled WGS sequence"/>
</dbReference>